<gene>
    <name evidence="5" type="ORF">NRB56_34940</name>
</gene>
<dbReference type="RefSeq" id="WP_153343443.1">
    <property type="nucleotide sequence ID" value="NZ_WEGI01000007.1"/>
</dbReference>
<keyword evidence="6" id="KW-1185">Reference proteome</keyword>
<evidence type="ECO:0000313" key="6">
    <source>
        <dbReference type="Proteomes" id="UP000431401"/>
    </source>
</evidence>
<comment type="caution">
    <text evidence="5">The sequence shown here is derived from an EMBL/GenBank/DDBJ whole genome shotgun (WGS) entry which is preliminary data.</text>
</comment>
<proteinExistence type="predicted"/>
<dbReference type="EMBL" id="WEGI01000007">
    <property type="protein sequence ID" value="MQY27911.1"/>
    <property type="molecule type" value="Genomic_DNA"/>
</dbReference>
<dbReference type="GO" id="GO:0006144">
    <property type="term" value="P:purine nucleobase metabolic process"/>
    <property type="evidence" value="ECO:0007669"/>
    <property type="project" value="UniProtKB-KW"/>
</dbReference>
<protein>
    <recommendedName>
        <fullName evidence="7">Ureidoglycolate hydrolase</fullName>
    </recommendedName>
</protein>
<dbReference type="InterPro" id="IPR024060">
    <property type="entry name" value="Ureidoglycolate_lyase_dom_sf"/>
</dbReference>
<dbReference type="GO" id="GO:0000256">
    <property type="term" value="P:allantoin catabolic process"/>
    <property type="evidence" value="ECO:0007669"/>
    <property type="project" value="InterPro"/>
</dbReference>
<dbReference type="GO" id="GO:0004848">
    <property type="term" value="F:ureidoglycolate hydrolase activity"/>
    <property type="evidence" value="ECO:0007669"/>
    <property type="project" value="InterPro"/>
</dbReference>
<organism evidence="5 6">
    <name type="scientific">Nocardia aurantia</name>
    <dbReference type="NCBI Taxonomy" id="2585199"/>
    <lineage>
        <taxon>Bacteria</taxon>
        <taxon>Bacillati</taxon>
        <taxon>Actinomycetota</taxon>
        <taxon>Actinomycetes</taxon>
        <taxon>Mycobacteriales</taxon>
        <taxon>Nocardiaceae</taxon>
        <taxon>Nocardia</taxon>
    </lineage>
</organism>
<comment type="catalytic activity">
    <reaction evidence="4">
        <text>(S)-ureidoglycolate = urea + glyoxylate</text>
        <dbReference type="Rhea" id="RHEA:11304"/>
        <dbReference type="ChEBI" id="CHEBI:16199"/>
        <dbReference type="ChEBI" id="CHEBI:36655"/>
        <dbReference type="ChEBI" id="CHEBI:57296"/>
        <dbReference type="EC" id="4.3.2.3"/>
    </reaction>
</comment>
<dbReference type="OrthoDB" id="9804602at2"/>
<evidence type="ECO:0000313" key="5">
    <source>
        <dbReference type="EMBL" id="MQY27911.1"/>
    </source>
</evidence>
<evidence type="ECO:0000256" key="3">
    <source>
        <dbReference type="ARBA" id="ARBA00023239"/>
    </source>
</evidence>
<dbReference type="SUPFAM" id="SSF51182">
    <property type="entry name" value="RmlC-like cupins"/>
    <property type="match status" value="1"/>
</dbReference>
<comment type="subunit">
    <text evidence="1">Homodimer.</text>
</comment>
<evidence type="ECO:0000256" key="2">
    <source>
        <dbReference type="ARBA" id="ARBA00022631"/>
    </source>
</evidence>
<dbReference type="PANTHER" id="PTHR35721">
    <property type="entry name" value="UREIDOGLYCOLATE HYDROLASE"/>
    <property type="match status" value="1"/>
</dbReference>
<dbReference type="PANTHER" id="PTHR35721:SF1">
    <property type="entry name" value="UREIDOGLYCOLATE HYDROLASE"/>
    <property type="match status" value="1"/>
</dbReference>
<dbReference type="Proteomes" id="UP000431401">
    <property type="component" value="Unassembled WGS sequence"/>
</dbReference>
<evidence type="ECO:0008006" key="7">
    <source>
        <dbReference type="Google" id="ProtNLM"/>
    </source>
</evidence>
<dbReference type="GO" id="GO:0050385">
    <property type="term" value="F:ureidoglycolate lyase activity"/>
    <property type="evidence" value="ECO:0007669"/>
    <property type="project" value="UniProtKB-EC"/>
</dbReference>
<evidence type="ECO:0000256" key="1">
    <source>
        <dbReference type="ARBA" id="ARBA00011738"/>
    </source>
</evidence>
<dbReference type="Pfam" id="PF04115">
    <property type="entry name" value="Ureidogly_lyase"/>
    <property type="match status" value="1"/>
</dbReference>
<evidence type="ECO:0000256" key="4">
    <source>
        <dbReference type="ARBA" id="ARBA00047684"/>
    </source>
</evidence>
<sequence>MDTPQVTEIGCANITSENFAPFGVVVTATPDGVTSGPADSALDLTAGTPRFYIMRLEDRPPSFTGITRHRRSTQTLMSADAREWFLAVAPPECEPPAVTDIRAFRIPGGVAVTLTKGTWHAGPFFTTPAMAFANLELTDTNITDHDTYRLDRELGLRVVVTLTDDAL</sequence>
<dbReference type="InterPro" id="IPR007247">
    <property type="entry name" value="Ureidogly_lyase"/>
</dbReference>
<reference evidence="5 6" key="1">
    <citation type="submission" date="2019-10" db="EMBL/GenBank/DDBJ databases">
        <title>Nocardia macrotermitis sp. nov. and Nocardia aurantia sp. nov., isolated from the gut of fungus growing-termite Macrotermes natalensis.</title>
        <authorList>
            <person name="Benndorf R."/>
            <person name="Schwitalla J."/>
            <person name="Martin K."/>
            <person name="De Beer W."/>
            <person name="Kaster A.-K."/>
            <person name="Vollmers J."/>
            <person name="Poulsen M."/>
            <person name="Beemelmanns C."/>
        </authorList>
    </citation>
    <scope>NUCLEOTIDE SEQUENCE [LARGE SCALE GENOMIC DNA]</scope>
    <source>
        <strain evidence="5 6">RB56</strain>
    </source>
</reference>
<dbReference type="Gene3D" id="2.60.120.480">
    <property type="entry name" value="Ureidoglycolate hydrolase"/>
    <property type="match status" value="1"/>
</dbReference>
<keyword evidence="2" id="KW-0659">Purine metabolism</keyword>
<accession>A0A7K0DQC5</accession>
<keyword evidence="3" id="KW-0456">Lyase</keyword>
<name>A0A7K0DQC5_9NOCA</name>
<dbReference type="InterPro" id="IPR011051">
    <property type="entry name" value="RmlC_Cupin_sf"/>
</dbReference>
<dbReference type="AlphaFoldDB" id="A0A7K0DQC5"/>